<evidence type="ECO:0000313" key="2">
    <source>
        <dbReference type="EMBL" id="TWU09664.1"/>
    </source>
</evidence>
<keyword evidence="1" id="KW-0175">Coiled coil</keyword>
<dbReference type="AlphaFoldDB" id="A0A5C6BGU3"/>
<accession>A0A5C6BGU3</accession>
<comment type="caution">
    <text evidence="2">The sequence shown here is derived from an EMBL/GenBank/DDBJ whole genome shotgun (WGS) entry which is preliminary data.</text>
</comment>
<dbReference type="EMBL" id="SJPP01000002">
    <property type="protein sequence ID" value="TWU09664.1"/>
    <property type="molecule type" value="Genomic_DNA"/>
</dbReference>
<gene>
    <name evidence="2" type="ORF">CA54_49060</name>
</gene>
<sequence length="89" mass="9613">MTQPTEAQLQANLQELAANMRQMSLNADEEAARCNAALASIHPENVTPVAFAELKNVTRDLSAIYVTSLVNLADNLEDLAASIGWDAQE</sequence>
<name>A0A5C6BGU3_9PLAN</name>
<keyword evidence="3" id="KW-1185">Reference proteome</keyword>
<organism evidence="2 3">
    <name type="scientific">Symmachiella macrocystis</name>
    <dbReference type="NCBI Taxonomy" id="2527985"/>
    <lineage>
        <taxon>Bacteria</taxon>
        <taxon>Pseudomonadati</taxon>
        <taxon>Planctomycetota</taxon>
        <taxon>Planctomycetia</taxon>
        <taxon>Planctomycetales</taxon>
        <taxon>Planctomycetaceae</taxon>
        <taxon>Symmachiella</taxon>
    </lineage>
</organism>
<evidence type="ECO:0000313" key="3">
    <source>
        <dbReference type="Proteomes" id="UP000320735"/>
    </source>
</evidence>
<feature type="coiled-coil region" evidence="1">
    <location>
        <begin position="6"/>
        <end position="33"/>
    </location>
</feature>
<protein>
    <submittedName>
        <fullName evidence="2">Uncharacterized protein</fullName>
    </submittedName>
</protein>
<evidence type="ECO:0000256" key="1">
    <source>
        <dbReference type="SAM" id="Coils"/>
    </source>
</evidence>
<dbReference type="Proteomes" id="UP000320735">
    <property type="component" value="Unassembled WGS sequence"/>
</dbReference>
<proteinExistence type="predicted"/>
<reference evidence="2 3" key="1">
    <citation type="submission" date="2019-02" db="EMBL/GenBank/DDBJ databases">
        <title>Deep-cultivation of Planctomycetes and their phenomic and genomic characterization uncovers novel biology.</title>
        <authorList>
            <person name="Wiegand S."/>
            <person name="Jogler M."/>
            <person name="Boedeker C."/>
            <person name="Pinto D."/>
            <person name="Vollmers J."/>
            <person name="Rivas-Marin E."/>
            <person name="Kohn T."/>
            <person name="Peeters S.H."/>
            <person name="Heuer A."/>
            <person name="Rast P."/>
            <person name="Oberbeckmann S."/>
            <person name="Bunk B."/>
            <person name="Jeske O."/>
            <person name="Meyerdierks A."/>
            <person name="Storesund J.E."/>
            <person name="Kallscheuer N."/>
            <person name="Luecker S."/>
            <person name="Lage O.M."/>
            <person name="Pohl T."/>
            <person name="Merkel B.J."/>
            <person name="Hornburger P."/>
            <person name="Mueller R.-W."/>
            <person name="Bruemmer F."/>
            <person name="Labrenz M."/>
            <person name="Spormann A.M."/>
            <person name="Op Den Camp H."/>
            <person name="Overmann J."/>
            <person name="Amann R."/>
            <person name="Jetten M.S.M."/>
            <person name="Mascher T."/>
            <person name="Medema M.H."/>
            <person name="Devos D.P."/>
            <person name="Kaster A.-K."/>
            <person name="Ovreas L."/>
            <person name="Rohde M."/>
            <person name="Galperin M.Y."/>
            <person name="Jogler C."/>
        </authorList>
    </citation>
    <scope>NUCLEOTIDE SEQUENCE [LARGE SCALE GENOMIC DNA]</scope>
    <source>
        <strain evidence="2 3">CA54</strain>
    </source>
</reference>
<dbReference type="OrthoDB" id="9895064at2"/>
<dbReference type="RefSeq" id="WP_146373334.1">
    <property type="nucleotide sequence ID" value="NZ_SJPP01000002.1"/>
</dbReference>